<keyword evidence="4" id="KW-1185">Reference proteome</keyword>
<evidence type="ECO:0000313" key="3">
    <source>
        <dbReference type="EMBL" id="MPY63851.1"/>
    </source>
</evidence>
<feature type="non-terminal residue" evidence="3">
    <location>
        <position position="360"/>
    </location>
</feature>
<comment type="caution">
    <text evidence="3">The sequence shown here is derived from an EMBL/GenBank/DDBJ whole genome shotgun (WGS) entry which is preliminary data.</text>
</comment>
<accession>A0A5N8XWU9</accession>
<feature type="domain" description="Xaa-Pro dipeptidyl-peptidase-like" evidence="2">
    <location>
        <begin position="34"/>
        <end position="292"/>
    </location>
</feature>
<keyword evidence="3" id="KW-0378">Hydrolase</keyword>
<dbReference type="RefSeq" id="WP_152777085.1">
    <property type="nucleotide sequence ID" value="NZ_VJZC01000654.1"/>
</dbReference>
<dbReference type="OrthoDB" id="5240615at2"/>
<name>A0A5N8XWU9_9ACTN</name>
<dbReference type="InterPro" id="IPR005674">
    <property type="entry name" value="CocE/Ser_esterase"/>
</dbReference>
<dbReference type="SUPFAM" id="SSF53474">
    <property type="entry name" value="alpha/beta-Hydrolases"/>
    <property type="match status" value="1"/>
</dbReference>
<evidence type="ECO:0000256" key="1">
    <source>
        <dbReference type="SAM" id="MobiDB-lite"/>
    </source>
</evidence>
<organism evidence="3 4">
    <name type="scientific">Streptomyces spongiae</name>
    <dbReference type="NCBI Taxonomy" id="565072"/>
    <lineage>
        <taxon>Bacteria</taxon>
        <taxon>Bacillati</taxon>
        <taxon>Actinomycetota</taxon>
        <taxon>Actinomycetes</taxon>
        <taxon>Kitasatosporales</taxon>
        <taxon>Streptomycetaceae</taxon>
        <taxon>Streptomyces</taxon>
    </lineage>
</organism>
<dbReference type="InterPro" id="IPR029058">
    <property type="entry name" value="AB_hydrolase_fold"/>
</dbReference>
<feature type="region of interest" description="Disordered" evidence="1">
    <location>
        <begin position="337"/>
        <end position="360"/>
    </location>
</feature>
<dbReference type="NCBIfam" id="TIGR00976">
    <property type="entry name" value="CocE_NonD"/>
    <property type="match status" value="1"/>
</dbReference>
<dbReference type="Pfam" id="PF02129">
    <property type="entry name" value="Peptidase_S15"/>
    <property type="match status" value="1"/>
</dbReference>
<dbReference type="AlphaFoldDB" id="A0A5N8XWU9"/>
<dbReference type="GO" id="GO:0016787">
    <property type="term" value="F:hydrolase activity"/>
    <property type="evidence" value="ECO:0007669"/>
    <property type="project" value="UniProtKB-KW"/>
</dbReference>
<dbReference type="EMBL" id="VJZC01000654">
    <property type="protein sequence ID" value="MPY63851.1"/>
    <property type="molecule type" value="Genomic_DNA"/>
</dbReference>
<evidence type="ECO:0000259" key="2">
    <source>
        <dbReference type="Pfam" id="PF02129"/>
    </source>
</evidence>
<reference evidence="3 4" key="1">
    <citation type="submission" date="2019-07" db="EMBL/GenBank/DDBJ databases">
        <title>New species of Amycolatopsis and Streptomyces.</title>
        <authorList>
            <person name="Duangmal K."/>
            <person name="Teo W.F.A."/>
            <person name="Lipun K."/>
        </authorList>
    </citation>
    <scope>NUCLEOTIDE SEQUENCE [LARGE SCALE GENOMIC DNA]</scope>
    <source>
        <strain evidence="3 4">NBRC 106415</strain>
    </source>
</reference>
<gene>
    <name evidence="3" type="ORF">FNH08_43845</name>
</gene>
<dbReference type="Gene3D" id="3.40.50.1820">
    <property type="entry name" value="alpha/beta hydrolase"/>
    <property type="match status" value="1"/>
</dbReference>
<sequence length="360" mass="40036">MNLGSHLTQRTLRLPPPVTRNLTIERDLRVPMRDGAVLLADRWIPKSGGDGLPTALIRIPYGRAGLVGGQMARPLAERGFQVLVQSTRGTFGSDGPFDPLRREREDGLDTLDWVIEQSWFGDSMILYGPSYLGFVQWAVADAAPPQVKAMIPVVSESALTLEFLRSDGFSLETPFGWAVQVAGQERRFAMPRAMLGVKKVRRALHTLPLNQADTAAIGHRYDYVQNILDHDDTTPFWRGLDHRHRVSDITVPVSSVGGWYDIFLPGQLRDHRVLQEAGRTPLRLTVGPWGHTSMGVGPAAFGEALDFGLALCRGQEPAERAPVRLYVMGQEKWRDFPSWPPPGYEPRRLHLQPDGGLSPD</sequence>
<dbReference type="Proteomes" id="UP000400924">
    <property type="component" value="Unassembled WGS sequence"/>
</dbReference>
<dbReference type="InterPro" id="IPR000383">
    <property type="entry name" value="Xaa-Pro-like_dom"/>
</dbReference>
<dbReference type="Gene3D" id="1.10.3020.10">
    <property type="entry name" value="alpha-amino acid ester hydrolase ( Helical cap domain)"/>
    <property type="match status" value="1"/>
</dbReference>
<protein>
    <submittedName>
        <fullName evidence="3">CocE/NonD family hydrolase</fullName>
    </submittedName>
</protein>
<evidence type="ECO:0000313" key="4">
    <source>
        <dbReference type="Proteomes" id="UP000400924"/>
    </source>
</evidence>
<proteinExistence type="predicted"/>